<name>A0ABN9W3W8_9DINO</name>
<organism evidence="2 3">
    <name type="scientific">Prorocentrum cordatum</name>
    <dbReference type="NCBI Taxonomy" id="2364126"/>
    <lineage>
        <taxon>Eukaryota</taxon>
        <taxon>Sar</taxon>
        <taxon>Alveolata</taxon>
        <taxon>Dinophyceae</taxon>
        <taxon>Prorocentrales</taxon>
        <taxon>Prorocentraceae</taxon>
        <taxon>Prorocentrum</taxon>
    </lineage>
</organism>
<keyword evidence="3" id="KW-1185">Reference proteome</keyword>
<dbReference type="Proteomes" id="UP001189429">
    <property type="component" value="Unassembled WGS sequence"/>
</dbReference>
<feature type="compositionally biased region" description="Low complexity" evidence="1">
    <location>
        <begin position="214"/>
        <end position="236"/>
    </location>
</feature>
<proteinExistence type="predicted"/>
<reference evidence="2" key="1">
    <citation type="submission" date="2023-10" db="EMBL/GenBank/DDBJ databases">
        <authorList>
            <person name="Chen Y."/>
            <person name="Shah S."/>
            <person name="Dougan E. K."/>
            <person name="Thang M."/>
            <person name="Chan C."/>
        </authorList>
    </citation>
    <scope>NUCLEOTIDE SEQUENCE [LARGE SCALE GENOMIC DNA]</scope>
</reference>
<sequence length="407" mass="43300">MAAVPVRRAASGPAPCELAASRSARTKGRLARLLEQDEEGPRYVCSLRLERDLMERSGRMGSKSSVGDMSTEGDGEGSVSRTWSKGSAGEDNMSRAWSKSSTGEDNMSRAWSKGSAIPFFGHSPSWSASSDHSPRADGLTRFGMPLDMVAETESGTASNELGEAFRGPLGQATLAPGVMPVMLMPAEVAVAASPTYAAGQDSRPSRTIALSVQPELSASARPPSPAALSAGGPSAAQPRRMSWADVSLTAQPSQECSHEVFQPASCGVRHQPGQRAQRPRQPPHQAMQQQRQDEAREQQQLPAALKGSAQRPDDEVGGVTMRDLLRMLKDKEHRCVILTRRIQYLGFSAPTQLEDHFGAFGPVQETAAGAAAAFAAGAEHEIGGATIVLEPFDEARWKAGSGELEQQ</sequence>
<feature type="region of interest" description="Disordered" evidence="1">
    <location>
        <begin position="1"/>
        <end position="26"/>
    </location>
</feature>
<accession>A0ABN9W3W8</accession>
<dbReference type="EMBL" id="CAUYUJ010017946">
    <property type="protein sequence ID" value="CAK0879335.1"/>
    <property type="molecule type" value="Genomic_DNA"/>
</dbReference>
<evidence type="ECO:0000313" key="3">
    <source>
        <dbReference type="Proteomes" id="UP001189429"/>
    </source>
</evidence>
<feature type="region of interest" description="Disordered" evidence="1">
    <location>
        <begin position="55"/>
        <end position="108"/>
    </location>
</feature>
<protein>
    <submittedName>
        <fullName evidence="2">Uncharacterized protein</fullName>
    </submittedName>
</protein>
<evidence type="ECO:0000256" key="1">
    <source>
        <dbReference type="SAM" id="MobiDB-lite"/>
    </source>
</evidence>
<evidence type="ECO:0000313" key="2">
    <source>
        <dbReference type="EMBL" id="CAK0879335.1"/>
    </source>
</evidence>
<gene>
    <name evidence="2" type="ORF">PCOR1329_LOCUS62795</name>
</gene>
<feature type="region of interest" description="Disordered" evidence="1">
    <location>
        <begin position="213"/>
        <end position="240"/>
    </location>
</feature>
<feature type="region of interest" description="Disordered" evidence="1">
    <location>
        <begin position="268"/>
        <end position="316"/>
    </location>
</feature>
<comment type="caution">
    <text evidence="2">The sequence shown here is derived from an EMBL/GenBank/DDBJ whole genome shotgun (WGS) entry which is preliminary data.</text>
</comment>
<feature type="compositionally biased region" description="Polar residues" evidence="1">
    <location>
        <begin position="95"/>
        <end position="105"/>
    </location>
</feature>